<evidence type="ECO:0000313" key="3">
    <source>
        <dbReference type="Proteomes" id="UP000656881"/>
    </source>
</evidence>
<feature type="compositionally biased region" description="Low complexity" evidence="1">
    <location>
        <begin position="57"/>
        <end position="66"/>
    </location>
</feature>
<feature type="region of interest" description="Disordered" evidence="1">
    <location>
        <begin position="28"/>
        <end position="177"/>
    </location>
</feature>
<evidence type="ECO:0008006" key="4">
    <source>
        <dbReference type="Google" id="ProtNLM"/>
    </source>
</evidence>
<feature type="compositionally biased region" description="Low complexity" evidence="1">
    <location>
        <begin position="104"/>
        <end position="131"/>
    </location>
</feature>
<sequence length="264" mass="26291">MVGASAALLCLGGLLAACGGDGRDGYVATGAAGDGPEKGPGGVVAPRGDVEYVPLDGEPSGKPSGTSPGGPGGKPSREGGSGGGESTGPEGGGNSPESGGGPGEPASPDSKSPDGSGSSSSPDAPDSSPPGRDGDDDNGTRPSAPGDDRPRPPEKPGTSAPPRPAALKVGDPRRRPAEKRWCEDVTLSFRNAGGSPVRSGSITLGTHIIGALGVDWGTIEATRKLPAPIGAGKTVKKTWPICVDWWRVPLGMHIETRDVDVDWK</sequence>
<accession>A0ABQ2LW78</accession>
<evidence type="ECO:0000256" key="1">
    <source>
        <dbReference type="SAM" id="MobiDB-lite"/>
    </source>
</evidence>
<evidence type="ECO:0000313" key="2">
    <source>
        <dbReference type="EMBL" id="GGO43815.1"/>
    </source>
</evidence>
<feature type="compositionally biased region" description="Gly residues" evidence="1">
    <location>
        <begin position="67"/>
        <end position="103"/>
    </location>
</feature>
<dbReference type="EMBL" id="BMNG01000005">
    <property type="protein sequence ID" value="GGO43815.1"/>
    <property type="molecule type" value="Genomic_DNA"/>
</dbReference>
<reference evidence="3" key="1">
    <citation type="journal article" date="2019" name="Int. J. Syst. Evol. Microbiol.">
        <title>The Global Catalogue of Microorganisms (GCM) 10K type strain sequencing project: providing services to taxonomists for standard genome sequencing and annotation.</title>
        <authorList>
            <consortium name="The Broad Institute Genomics Platform"/>
            <consortium name="The Broad Institute Genome Sequencing Center for Infectious Disease"/>
            <person name="Wu L."/>
            <person name="Ma J."/>
        </authorList>
    </citation>
    <scope>NUCLEOTIDE SEQUENCE [LARGE SCALE GENOMIC DNA]</scope>
    <source>
        <strain evidence="3">CGMCC 4.7349</strain>
    </source>
</reference>
<name>A0ABQ2LW78_9ACTN</name>
<organism evidence="2 3">
    <name type="scientific">Streptomyces lasiicapitis</name>
    <dbReference type="NCBI Taxonomy" id="1923961"/>
    <lineage>
        <taxon>Bacteria</taxon>
        <taxon>Bacillati</taxon>
        <taxon>Actinomycetota</taxon>
        <taxon>Actinomycetes</taxon>
        <taxon>Kitasatosporales</taxon>
        <taxon>Streptomycetaceae</taxon>
        <taxon>Streptomyces</taxon>
    </lineage>
</organism>
<keyword evidence="3" id="KW-1185">Reference proteome</keyword>
<gene>
    <name evidence="2" type="ORF">GCM10012286_28580</name>
</gene>
<protein>
    <recommendedName>
        <fullName evidence="4">Secreted protein</fullName>
    </recommendedName>
</protein>
<proteinExistence type="predicted"/>
<dbReference type="Proteomes" id="UP000656881">
    <property type="component" value="Unassembled WGS sequence"/>
</dbReference>
<comment type="caution">
    <text evidence="2">The sequence shown here is derived from an EMBL/GenBank/DDBJ whole genome shotgun (WGS) entry which is preliminary data.</text>
</comment>